<dbReference type="HOGENOM" id="CLU_1518708_0_0_1"/>
<evidence type="ECO:0000313" key="2">
    <source>
        <dbReference type="EMBL" id="KEZ41492.1"/>
    </source>
</evidence>
<evidence type="ECO:0008006" key="4">
    <source>
        <dbReference type="Google" id="ProtNLM"/>
    </source>
</evidence>
<dbReference type="AlphaFoldDB" id="A0A084G2D0"/>
<dbReference type="PANTHER" id="PTHR33048:SF47">
    <property type="entry name" value="INTEGRAL MEMBRANE PROTEIN-RELATED"/>
    <property type="match status" value="1"/>
</dbReference>
<feature type="compositionally biased region" description="Basic and acidic residues" evidence="1">
    <location>
        <begin position="100"/>
        <end position="112"/>
    </location>
</feature>
<proteinExistence type="predicted"/>
<dbReference type="KEGG" id="sapo:SAPIO_CDS7647"/>
<dbReference type="OrthoDB" id="3936451at2759"/>
<evidence type="ECO:0000313" key="3">
    <source>
        <dbReference type="Proteomes" id="UP000028545"/>
    </source>
</evidence>
<evidence type="ECO:0000256" key="1">
    <source>
        <dbReference type="SAM" id="MobiDB-lite"/>
    </source>
</evidence>
<accession>A0A084G2D0</accession>
<dbReference type="PANTHER" id="PTHR33048">
    <property type="entry name" value="PTH11-LIKE INTEGRAL MEMBRANE PROTEIN (AFU_ORTHOLOGUE AFUA_5G11245)"/>
    <property type="match status" value="1"/>
</dbReference>
<comment type="caution">
    <text evidence="2">The sequence shown here is derived from an EMBL/GenBank/DDBJ whole genome shotgun (WGS) entry which is preliminary data.</text>
</comment>
<organism evidence="2 3">
    <name type="scientific">Pseudallescheria apiosperma</name>
    <name type="common">Scedosporium apiospermum</name>
    <dbReference type="NCBI Taxonomy" id="563466"/>
    <lineage>
        <taxon>Eukaryota</taxon>
        <taxon>Fungi</taxon>
        <taxon>Dikarya</taxon>
        <taxon>Ascomycota</taxon>
        <taxon>Pezizomycotina</taxon>
        <taxon>Sordariomycetes</taxon>
        <taxon>Hypocreomycetidae</taxon>
        <taxon>Microascales</taxon>
        <taxon>Microascaceae</taxon>
        <taxon>Scedosporium</taxon>
    </lineage>
</organism>
<name>A0A084G2D0_PSEDA</name>
<dbReference type="InterPro" id="IPR052337">
    <property type="entry name" value="SAT4-like"/>
</dbReference>
<feature type="region of interest" description="Disordered" evidence="1">
    <location>
        <begin position="124"/>
        <end position="147"/>
    </location>
</feature>
<dbReference type="Proteomes" id="UP000028545">
    <property type="component" value="Unassembled WGS sequence"/>
</dbReference>
<keyword evidence="3" id="KW-1185">Reference proteome</keyword>
<sequence length="177" mass="19905">MIAGIVLIVRITYITRLQPGLRFLYEATDVAIWSVMEAALGITASCVATFRPLFKSCGFGWHSRKRDRSSHYQLQQEPRDGFSRTTKPATAGFGPASDIINDKSDHDGSEHELTIRKTGKIDVTSVTEEYPNPPVSSPRKKAFDKDLPDLAGRARSYDWTYATDPEDMMVYNNRETV</sequence>
<dbReference type="VEuPathDB" id="FungiDB:SAPIO_CDS7647"/>
<gene>
    <name evidence="2" type="ORF">SAPIO_CDS7647</name>
</gene>
<dbReference type="RefSeq" id="XP_016641291.1">
    <property type="nucleotide sequence ID" value="XM_016789464.1"/>
</dbReference>
<dbReference type="EMBL" id="JOWA01000110">
    <property type="protein sequence ID" value="KEZ41492.1"/>
    <property type="molecule type" value="Genomic_DNA"/>
</dbReference>
<dbReference type="GeneID" id="27726719"/>
<protein>
    <recommendedName>
        <fullName evidence="4">Integral membrane protein</fullName>
    </recommendedName>
</protein>
<reference evidence="2 3" key="1">
    <citation type="journal article" date="2014" name="Genome Announc.">
        <title>Draft genome sequence of the pathogenic fungus Scedosporium apiospermum.</title>
        <authorList>
            <person name="Vandeputte P."/>
            <person name="Ghamrawi S."/>
            <person name="Rechenmann M."/>
            <person name="Iltis A."/>
            <person name="Giraud S."/>
            <person name="Fleury M."/>
            <person name="Thornton C."/>
            <person name="Delhaes L."/>
            <person name="Meyer W."/>
            <person name="Papon N."/>
            <person name="Bouchara J.P."/>
        </authorList>
    </citation>
    <scope>NUCLEOTIDE SEQUENCE [LARGE SCALE GENOMIC DNA]</scope>
    <source>
        <strain evidence="2 3">IHEM 14462</strain>
    </source>
</reference>
<feature type="region of interest" description="Disordered" evidence="1">
    <location>
        <begin position="68"/>
        <end position="112"/>
    </location>
</feature>